<dbReference type="Proteomes" id="UP001623349">
    <property type="component" value="Unassembled WGS sequence"/>
</dbReference>
<evidence type="ECO:0000256" key="5">
    <source>
        <dbReference type="SAM" id="MobiDB-lite"/>
    </source>
</evidence>
<dbReference type="InterPro" id="IPR036179">
    <property type="entry name" value="Ig-like_dom_sf"/>
</dbReference>
<organism evidence="8 9">
    <name type="scientific">Apodemus speciosus</name>
    <name type="common">Large Japanese field mouse</name>
    <dbReference type="NCBI Taxonomy" id="105296"/>
    <lineage>
        <taxon>Eukaryota</taxon>
        <taxon>Metazoa</taxon>
        <taxon>Chordata</taxon>
        <taxon>Craniata</taxon>
        <taxon>Vertebrata</taxon>
        <taxon>Euteleostomi</taxon>
        <taxon>Mammalia</taxon>
        <taxon>Eutheria</taxon>
        <taxon>Euarchontoglires</taxon>
        <taxon>Glires</taxon>
        <taxon>Rodentia</taxon>
        <taxon>Myomorpha</taxon>
        <taxon>Muroidea</taxon>
        <taxon>Muridae</taxon>
        <taxon>Murinae</taxon>
        <taxon>Apodemus</taxon>
    </lineage>
</organism>
<accession>A0ABQ0EFZ0</accession>
<feature type="transmembrane region" description="Helical" evidence="6">
    <location>
        <begin position="207"/>
        <end position="227"/>
    </location>
</feature>
<feature type="compositionally biased region" description="Basic and acidic residues" evidence="5">
    <location>
        <begin position="238"/>
        <end position="249"/>
    </location>
</feature>
<name>A0ABQ0EFZ0_APOSI</name>
<dbReference type="InterPro" id="IPR013783">
    <property type="entry name" value="Ig-like_fold"/>
</dbReference>
<feature type="domain" description="Ig-like" evidence="7">
    <location>
        <begin position="110"/>
        <end position="185"/>
    </location>
</feature>
<keyword evidence="6" id="KW-1133">Transmembrane helix</keyword>
<dbReference type="PANTHER" id="PTHR12080">
    <property type="entry name" value="SIGNALING LYMPHOCYTIC ACTIVATION MOLECULE"/>
    <property type="match status" value="1"/>
</dbReference>
<feature type="region of interest" description="Disordered" evidence="5">
    <location>
        <begin position="238"/>
        <end position="315"/>
    </location>
</feature>
<dbReference type="InterPro" id="IPR015631">
    <property type="entry name" value="CD2/SLAM_rcpt"/>
</dbReference>
<keyword evidence="6" id="KW-0812">Transmembrane</keyword>
<keyword evidence="4" id="KW-0325">Glycoprotein</keyword>
<dbReference type="PANTHER" id="PTHR12080:SF46">
    <property type="entry name" value="SLAM FAMILY MEMBER 7"/>
    <property type="match status" value="1"/>
</dbReference>
<keyword evidence="3 6" id="KW-0472">Membrane</keyword>
<dbReference type="Gene3D" id="2.60.40.10">
    <property type="entry name" value="Immunoglobulins"/>
    <property type="match status" value="2"/>
</dbReference>
<evidence type="ECO:0000256" key="4">
    <source>
        <dbReference type="ARBA" id="ARBA00023180"/>
    </source>
</evidence>
<comment type="caution">
    <text evidence="8">The sequence shown here is derived from an EMBL/GenBank/DDBJ whole genome shotgun (WGS) entry which is preliminary data.</text>
</comment>
<evidence type="ECO:0000256" key="1">
    <source>
        <dbReference type="ARBA" id="ARBA00004370"/>
    </source>
</evidence>
<evidence type="ECO:0000313" key="8">
    <source>
        <dbReference type="EMBL" id="GAB1285710.1"/>
    </source>
</evidence>
<sequence length="315" mass="35374">MVTAASGTLKEVAGALGGSVTFTLNITEIKVNYVVWAFNTFFLAMLKDNAVTSQSRKEGIVFPDGHYSMKLSQLKKNDSGAYRAEIHSSSTQSPFIQEFVLHVYEYLSRPKVTMDWQSNKNGTCIINLTCSMEQEGENVMYSWKAVGQADNELHDGANLPISWKPGEKDKTLICMARNPVSNNFSTPIFVQKLCEDSAKDLSSPRGILYILCITVVLIFLSFPLVIIRIKWTQKGKDFEEDKKRVDSHPEMPNSCPHLEENTAYDTIPYTEKRAPEEDAANTLYSTVQIPKEEKSPSSPPAKPHTPRPLRFENVI</sequence>
<proteinExistence type="predicted"/>
<evidence type="ECO:0000256" key="6">
    <source>
        <dbReference type="SAM" id="Phobius"/>
    </source>
</evidence>
<evidence type="ECO:0000256" key="2">
    <source>
        <dbReference type="ARBA" id="ARBA00022729"/>
    </source>
</evidence>
<gene>
    <name evidence="8" type="ORF">APTSU1_000094000</name>
</gene>
<keyword evidence="9" id="KW-1185">Reference proteome</keyword>
<evidence type="ECO:0000259" key="7">
    <source>
        <dbReference type="PROSITE" id="PS50835"/>
    </source>
</evidence>
<protein>
    <submittedName>
        <fullName evidence="8">SLAM family member 7</fullName>
    </submittedName>
</protein>
<keyword evidence="2" id="KW-0732">Signal</keyword>
<dbReference type="InterPro" id="IPR007110">
    <property type="entry name" value="Ig-like_dom"/>
</dbReference>
<dbReference type="SUPFAM" id="SSF48726">
    <property type="entry name" value="Immunoglobulin"/>
    <property type="match status" value="1"/>
</dbReference>
<comment type="subcellular location">
    <subcellularLocation>
        <location evidence="1">Membrane</location>
    </subcellularLocation>
</comment>
<dbReference type="EMBL" id="BAAFST010000001">
    <property type="protein sequence ID" value="GAB1285710.1"/>
    <property type="molecule type" value="Genomic_DNA"/>
</dbReference>
<reference evidence="8 9" key="1">
    <citation type="submission" date="2024-08" db="EMBL/GenBank/DDBJ databases">
        <title>The draft genome of Apodemus speciosus.</title>
        <authorList>
            <person name="Nabeshima K."/>
            <person name="Suzuki S."/>
            <person name="Onuma M."/>
        </authorList>
    </citation>
    <scope>NUCLEOTIDE SEQUENCE [LARGE SCALE GENOMIC DNA]</scope>
    <source>
        <strain evidence="8">IB14-021</strain>
    </source>
</reference>
<dbReference type="PROSITE" id="PS50835">
    <property type="entry name" value="IG_LIKE"/>
    <property type="match status" value="1"/>
</dbReference>
<evidence type="ECO:0000313" key="9">
    <source>
        <dbReference type="Proteomes" id="UP001623349"/>
    </source>
</evidence>
<evidence type="ECO:0000256" key="3">
    <source>
        <dbReference type="ARBA" id="ARBA00023136"/>
    </source>
</evidence>